<dbReference type="SUPFAM" id="SSF53756">
    <property type="entry name" value="UDP-Glycosyltransferase/glycogen phosphorylase"/>
    <property type="match status" value="1"/>
</dbReference>
<gene>
    <name evidence="3" type="ORF">BC343_13325</name>
</gene>
<dbReference type="InterPro" id="IPR001296">
    <property type="entry name" value="Glyco_trans_1"/>
</dbReference>
<reference evidence="3 4" key="1">
    <citation type="submission" date="2016-07" db="EMBL/GenBank/DDBJ databases">
        <title>Genomic analysis of zinc-resistant bacterium Mucilaginibacter pedocola TBZ30.</title>
        <authorList>
            <person name="Huang J."/>
            <person name="Tang J."/>
        </authorList>
    </citation>
    <scope>NUCLEOTIDE SEQUENCE [LARGE SCALE GENOMIC DNA]</scope>
    <source>
        <strain evidence="3 4">TBZ30</strain>
    </source>
</reference>
<dbReference type="GO" id="GO:0016757">
    <property type="term" value="F:glycosyltransferase activity"/>
    <property type="evidence" value="ECO:0007669"/>
    <property type="project" value="InterPro"/>
</dbReference>
<dbReference type="AlphaFoldDB" id="A0A1S9P9W1"/>
<dbReference type="EMBL" id="MBTF01000035">
    <property type="protein sequence ID" value="OOQ57764.1"/>
    <property type="molecule type" value="Genomic_DNA"/>
</dbReference>
<dbReference type="STRING" id="1792845.BC343_13325"/>
<evidence type="ECO:0000313" key="4">
    <source>
        <dbReference type="Proteomes" id="UP000189739"/>
    </source>
</evidence>
<dbReference type="RefSeq" id="WP_078350368.1">
    <property type="nucleotide sequence ID" value="NZ_MBTF01000035.1"/>
</dbReference>
<dbReference type="GO" id="GO:0009103">
    <property type="term" value="P:lipopolysaccharide biosynthetic process"/>
    <property type="evidence" value="ECO:0007669"/>
    <property type="project" value="TreeGrafter"/>
</dbReference>
<dbReference type="CDD" id="cd03809">
    <property type="entry name" value="GT4_MtfB-like"/>
    <property type="match status" value="1"/>
</dbReference>
<dbReference type="Proteomes" id="UP000189739">
    <property type="component" value="Unassembled WGS sequence"/>
</dbReference>
<keyword evidence="1" id="KW-0808">Transferase</keyword>
<keyword evidence="4" id="KW-1185">Reference proteome</keyword>
<dbReference type="OrthoDB" id="9801609at2"/>
<accession>A0A1S9P9W1</accession>
<dbReference type="PANTHER" id="PTHR46401">
    <property type="entry name" value="GLYCOSYLTRANSFERASE WBBK-RELATED"/>
    <property type="match status" value="1"/>
</dbReference>
<evidence type="ECO:0000256" key="1">
    <source>
        <dbReference type="ARBA" id="ARBA00022679"/>
    </source>
</evidence>
<comment type="caution">
    <text evidence="3">The sequence shown here is derived from an EMBL/GenBank/DDBJ whole genome shotgun (WGS) entry which is preliminary data.</text>
</comment>
<dbReference type="Pfam" id="PF00534">
    <property type="entry name" value="Glycos_transf_1"/>
    <property type="match status" value="1"/>
</dbReference>
<sequence>MLITNTKLNVGIDAKWFFEGPPSGNMVVKNLVNELILNNNDRFNLFLLITSKYRKQAMEYFPASVKLISLANLPNLVSNLFLIPIAALRYNLSVVLFQNFSSTWPGKLYKIAYIHDVLFLDHPEYYTKPELLYFKQMKRSALTANSIIAISESEKKRLIGNGIANDKGINVVYHGINDDFKPVSYYAEDAVYNVINKYELPCSYLLFVGRVNIRKNLVNLVKALNYLDDKKIPLLIVGEKNNLYADLKKYITDEKLSDRIMFTGHVPEKDLQLIYACATVFCFPSFAEGFGLPPLEAMKCGVPVATSNRTAMPEICGDAAVYFEPDNPCDIAHKINALLNDPVLYNDKIKKGLYRAANFVWSKSAQQILTLIEKANVN</sequence>
<proteinExistence type="predicted"/>
<organism evidence="3 4">
    <name type="scientific">Mucilaginibacter pedocola</name>
    <dbReference type="NCBI Taxonomy" id="1792845"/>
    <lineage>
        <taxon>Bacteria</taxon>
        <taxon>Pseudomonadati</taxon>
        <taxon>Bacteroidota</taxon>
        <taxon>Sphingobacteriia</taxon>
        <taxon>Sphingobacteriales</taxon>
        <taxon>Sphingobacteriaceae</taxon>
        <taxon>Mucilaginibacter</taxon>
    </lineage>
</organism>
<evidence type="ECO:0000259" key="2">
    <source>
        <dbReference type="Pfam" id="PF00534"/>
    </source>
</evidence>
<evidence type="ECO:0000313" key="3">
    <source>
        <dbReference type="EMBL" id="OOQ57764.1"/>
    </source>
</evidence>
<dbReference type="FunFam" id="3.40.50.2000:FF:000119">
    <property type="entry name" value="Glycosyl transferase group 1"/>
    <property type="match status" value="1"/>
</dbReference>
<protein>
    <recommendedName>
        <fullName evidence="2">Glycosyl transferase family 1 domain-containing protein</fullName>
    </recommendedName>
</protein>
<dbReference type="PANTHER" id="PTHR46401:SF2">
    <property type="entry name" value="GLYCOSYLTRANSFERASE WBBK-RELATED"/>
    <property type="match status" value="1"/>
</dbReference>
<name>A0A1S9P9W1_9SPHI</name>
<dbReference type="Gene3D" id="3.40.50.2000">
    <property type="entry name" value="Glycogen Phosphorylase B"/>
    <property type="match status" value="2"/>
</dbReference>
<feature type="domain" description="Glycosyl transferase family 1" evidence="2">
    <location>
        <begin position="204"/>
        <end position="351"/>
    </location>
</feature>